<dbReference type="SUPFAM" id="SSF74650">
    <property type="entry name" value="Galactose mutarotase-like"/>
    <property type="match status" value="1"/>
</dbReference>
<dbReference type="PANTHER" id="PTHR10091">
    <property type="entry name" value="ALDOSE-1-EPIMERASE"/>
    <property type="match status" value="1"/>
</dbReference>
<comment type="pathway">
    <text evidence="3 8">Carbohydrate metabolism; hexose metabolism.</text>
</comment>
<reference evidence="12 13" key="1">
    <citation type="submission" date="2017-03" db="EMBL/GenBank/DDBJ databases">
        <title>Genome of the blue death feigning beetle - Asbolus verrucosus.</title>
        <authorList>
            <person name="Rider S.D."/>
        </authorList>
    </citation>
    <scope>NUCLEOTIDE SEQUENCE [LARGE SCALE GENOMIC DNA]</scope>
    <source>
        <strain evidence="12">Butters</strain>
        <tissue evidence="12">Head and leg muscle</tissue>
    </source>
</reference>
<dbReference type="Gene3D" id="2.70.98.10">
    <property type="match status" value="1"/>
</dbReference>
<comment type="caution">
    <text evidence="12">The sequence shown here is derived from an EMBL/GenBank/DDBJ whole genome shotgun (WGS) entry which is preliminary data.</text>
</comment>
<keyword evidence="6 8" id="KW-0119">Carbohydrate metabolism</keyword>
<sequence>MVNLREDEFGVYTDETAGKSIPVKRFTWENENKLSVQVITYGATIISIKFPDKDGIIEDVVTGFSNLTGYRNAENPYFGATIGRVANRIAFGKFDCLGTVVEVSKNAEPHQLHGGFVGFDKVIWEHFVDSNKLILSYHSADLEEGFPGSVVTHARFELTSKNEFVIEFKATSTKPTYINLTSHSYFNLAGHSKGAAELYKHMVCINADRITEVGDDGIPTGQLLPVAGTVFDFQQLKILGDAIGRLPDRDGFDHNFCIKVGAGKRDHIARVYHPGSERTLDVYSNQPGVQFYTANNFPEDPGADKDDKSEVKTLAGKDGNYYKHGAFCLETQNWPDAANHKNFPKAITRPGETYYHYVAYKFFVKDCKCSEFSF</sequence>
<protein>
    <recommendedName>
        <fullName evidence="8">Aldose 1-epimerase</fullName>
        <ecNumber evidence="8">5.1.3.3</ecNumber>
    </recommendedName>
</protein>
<dbReference type="GO" id="GO:0006006">
    <property type="term" value="P:glucose metabolic process"/>
    <property type="evidence" value="ECO:0007669"/>
    <property type="project" value="TreeGrafter"/>
</dbReference>
<evidence type="ECO:0000256" key="1">
    <source>
        <dbReference type="ARBA" id="ARBA00001712"/>
    </source>
</evidence>
<organism evidence="12 13">
    <name type="scientific">Asbolus verrucosus</name>
    <name type="common">Desert ironclad beetle</name>
    <dbReference type="NCBI Taxonomy" id="1661398"/>
    <lineage>
        <taxon>Eukaryota</taxon>
        <taxon>Metazoa</taxon>
        <taxon>Ecdysozoa</taxon>
        <taxon>Arthropoda</taxon>
        <taxon>Hexapoda</taxon>
        <taxon>Insecta</taxon>
        <taxon>Pterygota</taxon>
        <taxon>Neoptera</taxon>
        <taxon>Endopterygota</taxon>
        <taxon>Coleoptera</taxon>
        <taxon>Polyphaga</taxon>
        <taxon>Cucujiformia</taxon>
        <taxon>Tenebrionidae</taxon>
        <taxon>Pimeliinae</taxon>
        <taxon>Asbolus</taxon>
    </lineage>
</organism>
<evidence type="ECO:0000256" key="3">
    <source>
        <dbReference type="ARBA" id="ARBA00005028"/>
    </source>
</evidence>
<dbReference type="UniPathway" id="UPA00214"/>
<comment type="catalytic activity">
    <reaction evidence="1">
        <text>alpha-D-galactose = beta-D-galactose</text>
        <dbReference type="Rhea" id="RHEA:28675"/>
        <dbReference type="ChEBI" id="CHEBI:27667"/>
        <dbReference type="ChEBI" id="CHEBI:28061"/>
        <dbReference type="EC" id="5.1.3.3"/>
    </reaction>
    <physiologicalReaction direction="right-to-left" evidence="1">
        <dbReference type="Rhea" id="RHEA:28677"/>
    </physiologicalReaction>
</comment>
<proteinExistence type="inferred from homology"/>
<dbReference type="InterPro" id="IPR047215">
    <property type="entry name" value="Galactose_mutarotase-like"/>
</dbReference>
<accession>A0A482VLD5</accession>
<dbReference type="GO" id="GO:0004034">
    <property type="term" value="F:aldose 1-epimerase activity"/>
    <property type="evidence" value="ECO:0007669"/>
    <property type="project" value="UniProtKB-EC"/>
</dbReference>
<evidence type="ECO:0000256" key="8">
    <source>
        <dbReference type="PIRNR" id="PIRNR005096"/>
    </source>
</evidence>
<dbReference type="Proteomes" id="UP000292052">
    <property type="component" value="Unassembled WGS sequence"/>
</dbReference>
<dbReference type="CDD" id="cd09019">
    <property type="entry name" value="galactose_mutarotase_like"/>
    <property type="match status" value="1"/>
</dbReference>
<evidence type="ECO:0000256" key="5">
    <source>
        <dbReference type="ARBA" id="ARBA00023235"/>
    </source>
</evidence>
<dbReference type="PANTHER" id="PTHR10091:SF0">
    <property type="entry name" value="GALACTOSE MUTAROTASE"/>
    <property type="match status" value="1"/>
</dbReference>
<evidence type="ECO:0000256" key="6">
    <source>
        <dbReference type="ARBA" id="ARBA00023277"/>
    </source>
</evidence>
<gene>
    <name evidence="12" type="ORF">BDFB_012909</name>
</gene>
<name>A0A482VLD5_ASBVE</name>
<dbReference type="OrthoDB" id="274691at2759"/>
<evidence type="ECO:0000313" key="13">
    <source>
        <dbReference type="Proteomes" id="UP000292052"/>
    </source>
</evidence>
<feature type="active site" description="Proton acceptor" evidence="9">
    <location>
        <position position="330"/>
    </location>
</feature>
<evidence type="ECO:0000256" key="4">
    <source>
        <dbReference type="ARBA" id="ARBA00006206"/>
    </source>
</evidence>
<keyword evidence="13" id="KW-1185">Reference proteome</keyword>
<dbReference type="PIRSF" id="PIRSF005096">
    <property type="entry name" value="GALM"/>
    <property type="match status" value="1"/>
</dbReference>
<dbReference type="InterPro" id="IPR008183">
    <property type="entry name" value="Aldose_1/G6P_1-epimerase"/>
</dbReference>
<evidence type="ECO:0000256" key="9">
    <source>
        <dbReference type="PIRSR" id="PIRSR005096-1"/>
    </source>
</evidence>
<evidence type="ECO:0000313" key="12">
    <source>
        <dbReference type="EMBL" id="RZC33585.1"/>
    </source>
</evidence>
<dbReference type="Pfam" id="PF01263">
    <property type="entry name" value="Aldose_epim"/>
    <property type="match status" value="1"/>
</dbReference>
<feature type="active site" description="Proton donor" evidence="9">
    <location>
        <position position="183"/>
    </location>
</feature>
<comment type="similarity">
    <text evidence="4 8">Belongs to the aldose epimerase family.</text>
</comment>
<dbReference type="InterPro" id="IPR014718">
    <property type="entry name" value="GH-type_carb-bd"/>
</dbReference>
<dbReference type="STRING" id="1661398.A0A482VLD5"/>
<feature type="binding site" evidence="11">
    <location>
        <begin position="87"/>
        <end position="88"/>
    </location>
    <ligand>
        <name>beta-D-galactose</name>
        <dbReference type="ChEBI" id="CHEBI:27667"/>
    </ligand>
</feature>
<dbReference type="InterPro" id="IPR015443">
    <property type="entry name" value="Aldose_1-epimerase"/>
</dbReference>
<dbReference type="InterPro" id="IPR011013">
    <property type="entry name" value="Gal_mutarotase_sf_dom"/>
</dbReference>
<evidence type="ECO:0000256" key="7">
    <source>
        <dbReference type="ARBA" id="ARBA00045743"/>
    </source>
</evidence>
<feature type="binding site" evidence="11">
    <location>
        <begin position="183"/>
        <end position="185"/>
    </location>
    <ligand>
        <name>beta-D-galactose</name>
        <dbReference type="ChEBI" id="CHEBI:27667"/>
    </ligand>
</feature>
<dbReference type="GO" id="GO:0030246">
    <property type="term" value="F:carbohydrate binding"/>
    <property type="evidence" value="ECO:0007669"/>
    <property type="project" value="InterPro"/>
</dbReference>
<keyword evidence="5 8" id="KW-0413">Isomerase</keyword>
<evidence type="ECO:0000256" key="2">
    <source>
        <dbReference type="ARBA" id="ARBA00004947"/>
    </source>
</evidence>
<comment type="pathway">
    <text evidence="2">Carbohydrate metabolism; galactose metabolism.</text>
</comment>
<dbReference type="AlphaFoldDB" id="A0A482VLD5"/>
<comment type="function">
    <text evidence="7">Mutarotase that catalyzes the interconversion of beta-D-galactose and alpha-D-galactose during galactose metabolism. Beta-D-galactose is metabolized in the liver into glucose 1-phosphate, the primary metabolic fuel, by the action of four enzymes that constitute the Leloir pathway: GALM, GALK1 (galactokinase), GALT (galactose-1-phosphate uridylyltransferase) and GALE (UDP-galactose-4'-epimerase). Involved in the maintenance of the equilibrium between the beta- and alpha-anomers of galactose, therefore ensuring a sufficient supply of the alpha-anomer for GALK1. Also active on D-glucose although shows a preference for galactose over glucose.</text>
</comment>
<dbReference type="EC" id="5.1.3.3" evidence="8"/>
<feature type="binding site" evidence="10">
    <location>
        <position position="253"/>
    </location>
    <ligand>
        <name>beta-D-galactose</name>
        <dbReference type="ChEBI" id="CHEBI:27667"/>
    </ligand>
</feature>
<evidence type="ECO:0000256" key="11">
    <source>
        <dbReference type="PIRSR" id="PIRSR005096-3"/>
    </source>
</evidence>
<evidence type="ECO:0000256" key="10">
    <source>
        <dbReference type="PIRSR" id="PIRSR005096-2"/>
    </source>
</evidence>
<dbReference type="EMBL" id="QDEB01087661">
    <property type="protein sequence ID" value="RZC33585.1"/>
    <property type="molecule type" value="Genomic_DNA"/>
</dbReference>
<dbReference type="UniPathway" id="UPA00242"/>
<comment type="catalytic activity">
    <reaction evidence="8">
        <text>alpha-D-glucose = beta-D-glucose</text>
        <dbReference type="Rhea" id="RHEA:10264"/>
        <dbReference type="ChEBI" id="CHEBI:15903"/>
        <dbReference type="ChEBI" id="CHEBI:17925"/>
        <dbReference type="EC" id="5.1.3.3"/>
    </reaction>
</comment>
<dbReference type="GO" id="GO:0033499">
    <property type="term" value="P:galactose catabolic process via UDP-galactose, Leloir pathway"/>
    <property type="evidence" value="ECO:0007669"/>
    <property type="project" value="TreeGrafter"/>
</dbReference>